<accession>A0A0S4QIT7</accession>
<feature type="region of interest" description="Disordered" evidence="1">
    <location>
        <begin position="483"/>
        <end position="505"/>
    </location>
</feature>
<dbReference type="SUPFAM" id="SSF51905">
    <property type="entry name" value="FAD/NAD(P)-binding domain"/>
    <property type="match status" value="1"/>
</dbReference>
<reference evidence="3" key="1">
    <citation type="submission" date="2015-11" db="EMBL/GenBank/DDBJ databases">
        <authorList>
            <person name="Varghese N."/>
        </authorList>
    </citation>
    <scope>NUCLEOTIDE SEQUENCE [LARGE SCALE GENOMIC DNA]</scope>
    <source>
        <strain evidence="3">DSM 45899</strain>
    </source>
</reference>
<dbReference type="EMBL" id="FAOZ01000005">
    <property type="protein sequence ID" value="CUU55447.1"/>
    <property type="molecule type" value="Genomic_DNA"/>
</dbReference>
<evidence type="ECO:0000313" key="2">
    <source>
        <dbReference type="EMBL" id="CUU55447.1"/>
    </source>
</evidence>
<sequence length="505" mass="53453">MADAGSSERRGRAVVLGASIAGILAARVLADSYEQVVVLDRDDLTGVLQRRGTAQGRHLHGLMERGRRIIEDLYPGVTAELVGLGAPTTEVLTRSRWYLSGLRVHPTSTGLTTVLASRPLLESTLRARTAAMPGVEIHAGVSASGLVAAPAAPDGALRVVGVRVTATDAATAAAIDHLSQDAPRLDGDAGGNGQVAAQGARGGAVIAADLVVDATGRASRAPDWLAEIGCDRPVEERIDIDLGYASRTYERRPEHLDGDLGVVVSTMPGWRGGGAIVLEGNRWHVTLGGMLGDHPPLDEAGFQAFASTMPVPDVHQIVSTARPLEDPVPHRFRGSVRRYFERLAAPPEGFLVIGDAACSLNPIYAQGMTVAAQQAEALAGCLRAGRADLPRRFYQEAVTRIEFAWQMSTNADLNYPGVVGNRTPRVRIMNAYIRRAHIAAHLDPTVARTFMRLANLVEPPSSLLRPSMIARILRHGFSASVPTPRTGASAVSKASPGTAAARASR</sequence>
<dbReference type="Gene3D" id="3.30.9.100">
    <property type="match status" value="1"/>
</dbReference>
<proteinExistence type="predicted"/>
<organism evidence="2 3">
    <name type="scientific">Parafrankia irregularis</name>
    <dbReference type="NCBI Taxonomy" id="795642"/>
    <lineage>
        <taxon>Bacteria</taxon>
        <taxon>Bacillati</taxon>
        <taxon>Actinomycetota</taxon>
        <taxon>Actinomycetes</taxon>
        <taxon>Frankiales</taxon>
        <taxon>Frankiaceae</taxon>
        <taxon>Parafrankia</taxon>
    </lineage>
</organism>
<dbReference type="Gene3D" id="3.50.50.60">
    <property type="entry name" value="FAD/NAD(P)-binding domain"/>
    <property type="match status" value="2"/>
</dbReference>
<dbReference type="Proteomes" id="UP000198802">
    <property type="component" value="Unassembled WGS sequence"/>
</dbReference>
<keyword evidence="3" id="KW-1185">Reference proteome</keyword>
<dbReference type="PANTHER" id="PTHR43422">
    <property type="entry name" value="THIAMINE THIAZOLE SYNTHASE"/>
    <property type="match status" value="1"/>
</dbReference>
<dbReference type="AlphaFoldDB" id="A0A0S4QIT7"/>
<dbReference type="RefSeq" id="WP_193209830.1">
    <property type="nucleotide sequence ID" value="NZ_FAOZ01000005.1"/>
</dbReference>
<evidence type="ECO:0000313" key="3">
    <source>
        <dbReference type="Proteomes" id="UP000198802"/>
    </source>
</evidence>
<protein>
    <submittedName>
        <fullName evidence="2">Dehydrogenase (Flavoprotein)</fullName>
    </submittedName>
</protein>
<name>A0A0S4QIT7_9ACTN</name>
<evidence type="ECO:0000256" key="1">
    <source>
        <dbReference type="SAM" id="MobiDB-lite"/>
    </source>
</evidence>
<dbReference type="InterPro" id="IPR036188">
    <property type="entry name" value="FAD/NAD-bd_sf"/>
</dbReference>
<dbReference type="PANTHER" id="PTHR43422:SF3">
    <property type="entry name" value="THIAMINE THIAZOLE SYNTHASE"/>
    <property type="match status" value="1"/>
</dbReference>
<gene>
    <name evidence="2" type="ORF">Ga0074812_10597</name>
</gene>